<evidence type="ECO:0000256" key="5">
    <source>
        <dbReference type="ARBA" id="ARBA00022989"/>
    </source>
</evidence>
<keyword evidence="5 7" id="KW-1133">Transmembrane helix</keyword>
<dbReference type="Pfam" id="PF02163">
    <property type="entry name" value="Peptidase_M50"/>
    <property type="match status" value="1"/>
</dbReference>
<feature type="domain" description="Peptidase M50" evidence="8">
    <location>
        <begin position="49"/>
        <end position="257"/>
    </location>
</feature>
<feature type="transmembrane region" description="Helical" evidence="7">
    <location>
        <begin position="161"/>
        <end position="180"/>
    </location>
</feature>
<evidence type="ECO:0000256" key="6">
    <source>
        <dbReference type="ARBA" id="ARBA00023136"/>
    </source>
</evidence>
<comment type="cofactor">
    <cofactor evidence="1">
        <name>Zn(2+)</name>
        <dbReference type="ChEBI" id="CHEBI:29105"/>
    </cofactor>
</comment>
<dbReference type="OrthoDB" id="2081303at2"/>
<evidence type="ECO:0000256" key="2">
    <source>
        <dbReference type="ARBA" id="ARBA00004141"/>
    </source>
</evidence>
<sequence>MRKKRSKDHILRKLMVSLIFLAIGFLAGFIVAGAGGYFQLPGYAPVLIFILTFFVSLVVHEMGHFISFVTDGVKMRALYLSAFLFITENGRWTLKFRPNSMTLIGGLVVPDVGVIEDEHNFQKMQKAYARAIIAGPVASIFLWLVSVIIIISFFLGSGSLSAAWLVYLGSLTVITLLIIVSSMFQTEAFVGDFPAYKLCKNDRFFAAMQLYQYVLLSSEPEKIRRQNTYLKEVLLNELAEKYGKREVHVFTLNIIDAFLVEYLVGETEELPPVVSDYITYLVDKPQVLSRLKNSEIALLLRAHIIRLLSAQENTKELALDFYQALKRDIEPVNPVKKYIIRQTEHVLGLADHGEYLQNKANIIISPAHDVLKNFPGYYMDELKLNHSTQH</sequence>
<evidence type="ECO:0000313" key="10">
    <source>
        <dbReference type="Proteomes" id="UP000006443"/>
    </source>
</evidence>
<name>C0GK64_DETAL</name>
<evidence type="ECO:0000256" key="3">
    <source>
        <dbReference type="ARBA" id="ARBA00007931"/>
    </source>
</evidence>
<comment type="caution">
    <text evidence="9">The sequence shown here is derived from an EMBL/GenBank/DDBJ whole genome shotgun (WGS) entry which is preliminary data.</text>
</comment>
<feature type="transmembrane region" description="Helical" evidence="7">
    <location>
        <begin position="131"/>
        <end position="155"/>
    </location>
</feature>
<gene>
    <name evidence="9" type="ORF">DealDRAFT_2873</name>
</gene>
<feature type="transmembrane region" description="Helical" evidence="7">
    <location>
        <begin position="12"/>
        <end position="34"/>
    </location>
</feature>
<accession>C0GK64</accession>
<keyword evidence="4 7" id="KW-0812">Transmembrane</keyword>
<evidence type="ECO:0000256" key="7">
    <source>
        <dbReference type="SAM" id="Phobius"/>
    </source>
</evidence>
<comment type="subcellular location">
    <subcellularLocation>
        <location evidence="2">Membrane</location>
        <topology evidence="2">Multi-pass membrane protein</topology>
    </subcellularLocation>
</comment>
<protein>
    <recommendedName>
        <fullName evidence="8">Peptidase M50 domain-containing protein</fullName>
    </recommendedName>
</protein>
<reference evidence="9 10" key="1">
    <citation type="submission" date="2009-02" db="EMBL/GenBank/DDBJ databases">
        <title>Sequencing of the draft genome and assembly of Dethiobacter alkaliphilus AHT 1.</title>
        <authorList>
            <consortium name="US DOE Joint Genome Institute (JGI-PGF)"/>
            <person name="Lucas S."/>
            <person name="Copeland A."/>
            <person name="Lapidus A."/>
            <person name="Glavina del Rio T."/>
            <person name="Dalin E."/>
            <person name="Tice H."/>
            <person name="Bruce D."/>
            <person name="Goodwin L."/>
            <person name="Pitluck S."/>
            <person name="Larimer F."/>
            <person name="Land M.L."/>
            <person name="Hauser L."/>
            <person name="Muyzer G."/>
        </authorList>
    </citation>
    <scope>NUCLEOTIDE SEQUENCE [LARGE SCALE GENOMIC DNA]</scope>
    <source>
        <strain evidence="9 10">AHT 1</strain>
    </source>
</reference>
<proteinExistence type="inferred from homology"/>
<dbReference type="InterPro" id="IPR008915">
    <property type="entry name" value="Peptidase_M50"/>
</dbReference>
<dbReference type="GO" id="GO:0006508">
    <property type="term" value="P:proteolysis"/>
    <property type="evidence" value="ECO:0007669"/>
    <property type="project" value="InterPro"/>
</dbReference>
<evidence type="ECO:0000259" key="8">
    <source>
        <dbReference type="Pfam" id="PF02163"/>
    </source>
</evidence>
<feature type="transmembrane region" description="Helical" evidence="7">
    <location>
        <begin position="40"/>
        <end position="59"/>
    </location>
</feature>
<dbReference type="CDD" id="cd05709">
    <property type="entry name" value="S2P-M50"/>
    <property type="match status" value="1"/>
</dbReference>
<evidence type="ECO:0000313" key="9">
    <source>
        <dbReference type="EMBL" id="EEG76247.1"/>
    </source>
</evidence>
<comment type="similarity">
    <text evidence="3">Belongs to the peptidase M50B family.</text>
</comment>
<organism evidence="9 10">
    <name type="scientific">Dethiobacter alkaliphilus AHT 1</name>
    <dbReference type="NCBI Taxonomy" id="555088"/>
    <lineage>
        <taxon>Bacteria</taxon>
        <taxon>Bacillati</taxon>
        <taxon>Bacillota</taxon>
        <taxon>Dethiobacteria</taxon>
        <taxon>Dethiobacterales</taxon>
        <taxon>Dethiobacteraceae</taxon>
        <taxon>Dethiobacter</taxon>
    </lineage>
</organism>
<dbReference type="EMBL" id="ACJM01000021">
    <property type="protein sequence ID" value="EEG76247.1"/>
    <property type="molecule type" value="Genomic_DNA"/>
</dbReference>
<keyword evidence="6 7" id="KW-0472">Membrane</keyword>
<dbReference type="AlphaFoldDB" id="C0GK64"/>
<evidence type="ECO:0000256" key="4">
    <source>
        <dbReference type="ARBA" id="ARBA00022692"/>
    </source>
</evidence>
<evidence type="ECO:0000256" key="1">
    <source>
        <dbReference type="ARBA" id="ARBA00001947"/>
    </source>
</evidence>
<dbReference type="GO" id="GO:0016020">
    <property type="term" value="C:membrane"/>
    <property type="evidence" value="ECO:0007669"/>
    <property type="project" value="UniProtKB-SubCell"/>
</dbReference>
<keyword evidence="10" id="KW-1185">Reference proteome</keyword>
<dbReference type="RefSeq" id="WP_008518699.1">
    <property type="nucleotide sequence ID" value="NZ_ACJM01000021.1"/>
</dbReference>
<dbReference type="eggNOG" id="ENOG50316T0">
    <property type="taxonomic scope" value="Bacteria"/>
</dbReference>
<dbReference type="Proteomes" id="UP000006443">
    <property type="component" value="Unassembled WGS sequence"/>
</dbReference>